<keyword evidence="2" id="KW-0677">Repeat</keyword>
<dbReference type="InterPro" id="IPR001611">
    <property type="entry name" value="Leu-rich_rpt"/>
</dbReference>
<dbReference type="InterPro" id="IPR032675">
    <property type="entry name" value="LRR_dom_sf"/>
</dbReference>
<dbReference type="PANTHER" id="PTHR15454">
    <property type="entry name" value="NISCHARIN RELATED"/>
    <property type="match status" value="1"/>
</dbReference>
<dbReference type="VEuPathDB" id="TriTrypDB:C4B63_22g17"/>
<evidence type="ECO:0000256" key="1">
    <source>
        <dbReference type="ARBA" id="ARBA00022614"/>
    </source>
</evidence>
<keyword evidence="1" id="KW-0433">Leucine-rich repeat</keyword>
<protein>
    <recommendedName>
        <fullName evidence="6">Leucine-rich repeat protein (LRRP)</fullName>
    </recommendedName>
</protein>
<dbReference type="VEuPathDB" id="TriTrypDB:TcCL_ESM11501"/>
<dbReference type="VEuPathDB" id="TriTrypDB:TcCLB.511421.160"/>
<accession>A0A2V2W5Y1</accession>
<evidence type="ECO:0000313" key="4">
    <source>
        <dbReference type="EMBL" id="PWV03765.1"/>
    </source>
</evidence>
<dbReference type="FunFam" id="3.80.10.10:FF:001016">
    <property type="entry name" value="Leucine Rich Repeat, putative"/>
    <property type="match status" value="1"/>
</dbReference>
<dbReference type="VEuPathDB" id="TriTrypDB:C3747_169g91"/>
<evidence type="ECO:0008006" key="6">
    <source>
        <dbReference type="Google" id="ProtNLM"/>
    </source>
</evidence>
<feature type="region of interest" description="Disordered" evidence="3">
    <location>
        <begin position="1"/>
        <end position="20"/>
    </location>
</feature>
<dbReference type="VEuPathDB" id="TriTrypDB:BCY84_01618"/>
<sequence>MMSRIPVGKKPNKKAMTSSNNSLATMKRIVEMIPLDIDIEKARQITLNGKKLTALPPNLGVLLREVRRLDISDNDIYDVTPLASFPHLTSIKLSKNKRLSSIAPLSTLHLTVCVVDHCALSSLVGLEGSASTLKTLIANDNNLLLQSPVGEAVEDATADHIAIALRNYEILAMLSACETVVLSRNPHLCALYAAHKPNEEGCITGDVKKNSGGDTPHHEADWPHPLSVLEKMTHLKKLSLSGCGLVSLPLHWFLPMVTELRLSHNALSSLVPEGVIFRSVKILDVSHNALTDVSTLRRCRFVRQLSISGNPFLRVDEASSVKKDEEVRRGVYLPPEVIRFLTRKMPHLEVVDSTLLSSIQLRDDAGENRLESCDAAEDESIQKKDKNNPMEANVEENVDVVVEPPEVVPESIRAPIVRRERTNLLAQRKRELIADGAAVAQLVKKQKIERAGW</sequence>
<dbReference type="VEuPathDB" id="TriTrypDB:TCDM_01039"/>
<dbReference type="VEuPathDB" id="TriTrypDB:TCSYLVIO_007266"/>
<reference evidence="4 5" key="1">
    <citation type="journal article" date="2018" name="Microb. Genom.">
        <title>Expanding an expanded genome: long-read sequencing of Trypanosoma cruzi.</title>
        <authorList>
            <person name="Berna L."/>
            <person name="Rodriguez M."/>
            <person name="Chiribao M.L."/>
            <person name="Parodi-Talice A."/>
            <person name="Pita S."/>
            <person name="Rijo G."/>
            <person name="Alvarez-Valin F."/>
            <person name="Robello C."/>
        </authorList>
    </citation>
    <scope>NUCLEOTIDE SEQUENCE [LARGE SCALE GENOMIC DNA]</scope>
    <source>
        <strain evidence="4 5">TCC</strain>
    </source>
</reference>
<proteinExistence type="predicted"/>
<dbReference type="Gene3D" id="3.80.10.10">
    <property type="entry name" value="Ribonuclease Inhibitor"/>
    <property type="match status" value="2"/>
</dbReference>
<dbReference type="EMBL" id="PRFC01000169">
    <property type="protein sequence ID" value="PWV03765.1"/>
    <property type="molecule type" value="Genomic_DNA"/>
</dbReference>
<comment type="caution">
    <text evidence="4">The sequence shown here is derived from an EMBL/GenBank/DDBJ whole genome shotgun (WGS) entry which is preliminary data.</text>
</comment>
<dbReference type="AlphaFoldDB" id="A0A2V2W5Y1"/>
<dbReference type="PANTHER" id="PTHR15454:SF67">
    <property type="entry name" value="LEUCINE-RICH REPEAT PROTEIN (LRRP)"/>
    <property type="match status" value="1"/>
</dbReference>
<dbReference type="VEuPathDB" id="TriTrypDB:TcBrA4_0036980"/>
<name>A0A2V2W5Y1_TRYCR</name>
<evidence type="ECO:0000313" key="5">
    <source>
        <dbReference type="Proteomes" id="UP000246078"/>
    </source>
</evidence>
<dbReference type="SUPFAM" id="SSF52058">
    <property type="entry name" value="L domain-like"/>
    <property type="match status" value="1"/>
</dbReference>
<dbReference type="VEuPathDB" id="TriTrypDB:ECC02_005573"/>
<evidence type="ECO:0000256" key="2">
    <source>
        <dbReference type="ARBA" id="ARBA00022737"/>
    </source>
</evidence>
<dbReference type="VEuPathDB" id="TriTrypDB:TcYC6_0017370"/>
<dbReference type="VEuPathDB" id="TriTrypDB:TcG_07759"/>
<evidence type="ECO:0000256" key="3">
    <source>
        <dbReference type="SAM" id="MobiDB-lite"/>
    </source>
</evidence>
<gene>
    <name evidence="4" type="ORF">C3747_169g91</name>
</gene>
<dbReference type="GO" id="GO:0005737">
    <property type="term" value="C:cytoplasm"/>
    <property type="evidence" value="ECO:0007669"/>
    <property type="project" value="TreeGrafter"/>
</dbReference>
<organism evidence="4 5">
    <name type="scientific">Trypanosoma cruzi</name>
    <dbReference type="NCBI Taxonomy" id="5693"/>
    <lineage>
        <taxon>Eukaryota</taxon>
        <taxon>Discoba</taxon>
        <taxon>Euglenozoa</taxon>
        <taxon>Kinetoplastea</taxon>
        <taxon>Metakinetoplastina</taxon>
        <taxon>Trypanosomatida</taxon>
        <taxon>Trypanosomatidae</taxon>
        <taxon>Trypanosoma</taxon>
        <taxon>Schizotrypanum</taxon>
    </lineage>
</organism>
<dbReference type="VEuPathDB" id="TriTrypDB:Tc_MARK_5982"/>
<dbReference type="Pfam" id="PF13516">
    <property type="entry name" value="LRR_6"/>
    <property type="match status" value="1"/>
</dbReference>
<dbReference type="Proteomes" id="UP000246078">
    <property type="component" value="Unassembled WGS sequence"/>
</dbReference>